<dbReference type="InterPro" id="IPR053377">
    <property type="entry name" value="Iron_uptake_EfeM/EfeO"/>
</dbReference>
<dbReference type="InterPro" id="IPR018976">
    <property type="entry name" value="Imelysin-like"/>
</dbReference>
<comment type="subcellular location">
    <subcellularLocation>
        <location evidence="2">Cell envelope</location>
    </subcellularLocation>
    <subcellularLocation>
        <location evidence="1">Membrane</location>
        <topology evidence="1">Multi-pass membrane protein</topology>
    </subcellularLocation>
</comment>
<dbReference type="InterPro" id="IPR038352">
    <property type="entry name" value="Imelysin_sf"/>
</dbReference>
<dbReference type="InterPro" id="IPR050894">
    <property type="entry name" value="EfeM/EfeO_iron_uptake"/>
</dbReference>
<evidence type="ECO:0000256" key="7">
    <source>
        <dbReference type="ARBA" id="ARBA00022989"/>
    </source>
</evidence>
<keyword evidence="8 9" id="KW-0472">Membrane</keyword>
<evidence type="ECO:0000256" key="5">
    <source>
        <dbReference type="ARBA" id="ARBA00022692"/>
    </source>
</evidence>
<feature type="transmembrane region" description="Helical" evidence="9">
    <location>
        <begin position="6"/>
        <end position="30"/>
    </location>
</feature>
<dbReference type="AlphaFoldDB" id="A0A3D9ZUE2"/>
<sequence length="655" mass="68405">MSTAFFASFLIGLRDGLEASLVVSILTAFLVKAGRRDRLFQVWAGVGAAVVVAAALGVLLTTVADSLRSGTRMELFEAVTSLAAVALVTWMIFWMRRTARTLKGELTGKLNEALAMGGLAVAGMAFLAVVREGVEMVLLVFAAAESASTTTAPLIGMVAGVATAVLLGWAMARAVARINLGRFFAWTGALLVLVAAGIFKYGVHGLQVAGILPGGQQQAYDLTTTIDPTSWYATVLAGTVNITPQATVLEVVAWVGFAAIVLALFFRPTPTRPTPTAQAPARALGIGGVAAIVALLPASCGGSPTAEAPANPPIAVDAGDTTCGLATASLASGTHTFEITNSGSKITEFYVYAKGERIVGEVENIAPGLARRLTVELPAGSYAAVCKPGMVGDGIRSTLTVTGSSSPALADDAALAAAAASYERYVRTQAGAFVDATAAFTTAVRKGDRATAKRLYPTARTYFERIETVAESFGDLDPRIDARDGDLDPGTAWTGYHRLEKDLWSNADLKADAAIADTLLADVTALRDRLATTTLRPLDLANGAKSLLDEVATKKVTGEEDRYSHTDLWDFAANVEGSKAAIAALRPILDARQPDLGVRIDQGFATVTELLATHRRGDGYVSYADLTREQVRALANAIDALAEPVSTVAAVIATR</sequence>
<evidence type="ECO:0000256" key="4">
    <source>
        <dbReference type="ARBA" id="ARBA00008333"/>
    </source>
</evidence>
<evidence type="ECO:0000256" key="9">
    <source>
        <dbReference type="SAM" id="Phobius"/>
    </source>
</evidence>
<gene>
    <name evidence="11" type="ORF">DFJ67_6889</name>
</gene>
<keyword evidence="5 9" id="KW-0812">Transmembrane</keyword>
<feature type="transmembrane region" description="Helical" evidence="9">
    <location>
        <begin position="251"/>
        <end position="267"/>
    </location>
</feature>
<protein>
    <submittedName>
        <fullName evidence="11">FTR1 family protein</fullName>
    </submittedName>
</protein>
<organism evidence="11 12">
    <name type="scientific">Asanoa ferruginea</name>
    <dbReference type="NCBI Taxonomy" id="53367"/>
    <lineage>
        <taxon>Bacteria</taxon>
        <taxon>Bacillati</taxon>
        <taxon>Actinomycetota</taxon>
        <taxon>Actinomycetes</taxon>
        <taxon>Micromonosporales</taxon>
        <taxon>Micromonosporaceae</taxon>
        <taxon>Asanoa</taxon>
    </lineage>
</organism>
<feature type="transmembrane region" description="Helical" evidence="9">
    <location>
        <begin position="113"/>
        <end position="130"/>
    </location>
</feature>
<feature type="transmembrane region" description="Helical" evidence="9">
    <location>
        <begin position="42"/>
        <end position="63"/>
    </location>
</feature>
<keyword evidence="6" id="KW-0732">Signal</keyword>
<feature type="transmembrane region" description="Helical" evidence="9">
    <location>
        <begin position="150"/>
        <end position="171"/>
    </location>
</feature>
<dbReference type="Pfam" id="PF03239">
    <property type="entry name" value="FTR1"/>
    <property type="match status" value="1"/>
</dbReference>
<name>A0A3D9ZUE2_9ACTN</name>
<dbReference type="InterPro" id="IPR034981">
    <property type="entry name" value="Imelysin-like_EfeO/Algp7"/>
</dbReference>
<evidence type="ECO:0000256" key="2">
    <source>
        <dbReference type="ARBA" id="ARBA00004196"/>
    </source>
</evidence>
<dbReference type="NCBIfam" id="NF041756">
    <property type="entry name" value="EfeU"/>
    <property type="match status" value="1"/>
</dbReference>
<dbReference type="EMBL" id="QUMQ01000001">
    <property type="protein sequence ID" value="REG00832.1"/>
    <property type="molecule type" value="Genomic_DNA"/>
</dbReference>
<dbReference type="GO" id="GO:0030313">
    <property type="term" value="C:cell envelope"/>
    <property type="evidence" value="ECO:0007669"/>
    <property type="project" value="UniProtKB-SubCell"/>
</dbReference>
<dbReference type="Pfam" id="PF09375">
    <property type="entry name" value="Peptidase_M75"/>
    <property type="match status" value="1"/>
</dbReference>
<accession>A0A3D9ZUE2</accession>
<dbReference type="OrthoDB" id="7348379at2"/>
<evidence type="ECO:0000313" key="11">
    <source>
        <dbReference type="EMBL" id="REG00832.1"/>
    </source>
</evidence>
<proteinExistence type="inferred from homology"/>
<evidence type="ECO:0000259" key="10">
    <source>
        <dbReference type="Pfam" id="PF09375"/>
    </source>
</evidence>
<keyword evidence="12" id="KW-1185">Reference proteome</keyword>
<dbReference type="NCBIfam" id="NF041757">
    <property type="entry name" value="EfeO"/>
    <property type="match status" value="1"/>
</dbReference>
<dbReference type="RefSeq" id="WP_116072639.1">
    <property type="nucleotide sequence ID" value="NZ_BONB01000009.1"/>
</dbReference>
<evidence type="ECO:0000256" key="8">
    <source>
        <dbReference type="ARBA" id="ARBA00023136"/>
    </source>
</evidence>
<dbReference type="PANTHER" id="PTHR39192:SF1">
    <property type="entry name" value="IRON UPTAKE SYSTEM COMPONENT EFEO"/>
    <property type="match status" value="1"/>
</dbReference>
<evidence type="ECO:0000256" key="6">
    <source>
        <dbReference type="ARBA" id="ARBA00022729"/>
    </source>
</evidence>
<feature type="domain" description="Imelysin-like" evidence="10">
    <location>
        <begin position="418"/>
        <end position="647"/>
    </location>
</feature>
<dbReference type="PANTHER" id="PTHR39192">
    <property type="entry name" value="IRON UPTAKE SYSTEM COMPONENT EFEO"/>
    <property type="match status" value="1"/>
</dbReference>
<dbReference type="Proteomes" id="UP000256913">
    <property type="component" value="Unassembled WGS sequence"/>
</dbReference>
<dbReference type="GO" id="GO:0033573">
    <property type="term" value="C:high-affinity iron permease complex"/>
    <property type="evidence" value="ECO:0007669"/>
    <property type="project" value="InterPro"/>
</dbReference>
<dbReference type="CDD" id="cd14656">
    <property type="entry name" value="Imelysin-like_EfeO"/>
    <property type="match status" value="1"/>
</dbReference>
<comment type="similarity">
    <text evidence="3">Belongs to the EfeM/EfeO family.</text>
</comment>
<dbReference type="Gene3D" id="1.20.1420.20">
    <property type="entry name" value="M75 peptidase, HXXE motif"/>
    <property type="match status" value="1"/>
</dbReference>
<feature type="transmembrane region" description="Helical" evidence="9">
    <location>
        <begin position="183"/>
        <end position="203"/>
    </location>
</feature>
<comment type="similarity">
    <text evidence="4">Belongs to the oxidase-dependent Fe transporter (OFeT) (TC 9.A.10.1) family.</text>
</comment>
<comment type="caution">
    <text evidence="11">The sequence shown here is derived from an EMBL/GenBank/DDBJ whole genome shotgun (WGS) entry which is preliminary data.</text>
</comment>
<keyword evidence="7 9" id="KW-1133">Transmembrane helix</keyword>
<reference evidence="11 12" key="1">
    <citation type="submission" date="2018-08" db="EMBL/GenBank/DDBJ databases">
        <title>Sequencing the genomes of 1000 actinobacteria strains.</title>
        <authorList>
            <person name="Klenk H.-P."/>
        </authorList>
    </citation>
    <scope>NUCLEOTIDE SEQUENCE [LARGE SCALE GENOMIC DNA]</scope>
    <source>
        <strain evidence="11 12">DSM 44099</strain>
    </source>
</reference>
<evidence type="ECO:0000313" key="12">
    <source>
        <dbReference type="Proteomes" id="UP000256913"/>
    </source>
</evidence>
<dbReference type="GO" id="GO:0005381">
    <property type="term" value="F:iron ion transmembrane transporter activity"/>
    <property type="evidence" value="ECO:0007669"/>
    <property type="project" value="InterPro"/>
</dbReference>
<feature type="transmembrane region" description="Helical" evidence="9">
    <location>
        <begin position="279"/>
        <end position="298"/>
    </location>
</feature>
<evidence type="ECO:0000256" key="3">
    <source>
        <dbReference type="ARBA" id="ARBA00005989"/>
    </source>
</evidence>
<evidence type="ECO:0000256" key="1">
    <source>
        <dbReference type="ARBA" id="ARBA00004141"/>
    </source>
</evidence>
<feature type="transmembrane region" description="Helical" evidence="9">
    <location>
        <begin position="75"/>
        <end position="93"/>
    </location>
</feature>
<dbReference type="InterPro" id="IPR004923">
    <property type="entry name" value="FTR1/Fip1/EfeU"/>
</dbReference>